<dbReference type="Pfam" id="PF03466">
    <property type="entry name" value="LysR_substrate"/>
    <property type="match status" value="1"/>
</dbReference>
<dbReference type="SUPFAM" id="SSF46785">
    <property type="entry name" value="Winged helix' DNA-binding domain"/>
    <property type="match status" value="1"/>
</dbReference>
<gene>
    <name evidence="6" type="ORF">F1189_26585</name>
</gene>
<dbReference type="InterPro" id="IPR000847">
    <property type="entry name" value="LysR_HTH_N"/>
</dbReference>
<dbReference type="InterPro" id="IPR050176">
    <property type="entry name" value="LTTR"/>
</dbReference>
<dbReference type="PANTHER" id="PTHR30579:SF7">
    <property type="entry name" value="HTH-TYPE TRANSCRIPTIONAL REGULATOR LRHA-RELATED"/>
    <property type="match status" value="1"/>
</dbReference>
<dbReference type="InterPro" id="IPR036388">
    <property type="entry name" value="WH-like_DNA-bd_sf"/>
</dbReference>
<evidence type="ECO:0000256" key="2">
    <source>
        <dbReference type="ARBA" id="ARBA00023015"/>
    </source>
</evidence>
<dbReference type="Pfam" id="PF00126">
    <property type="entry name" value="HTH_1"/>
    <property type="match status" value="1"/>
</dbReference>
<dbReference type="SUPFAM" id="SSF53850">
    <property type="entry name" value="Periplasmic binding protein-like II"/>
    <property type="match status" value="1"/>
</dbReference>
<protein>
    <submittedName>
        <fullName evidence="6">LysR family transcriptional regulator</fullName>
    </submittedName>
</protein>
<dbReference type="PROSITE" id="PS50931">
    <property type="entry name" value="HTH_LYSR"/>
    <property type="match status" value="1"/>
</dbReference>
<comment type="caution">
    <text evidence="6">The sequence shown here is derived from an EMBL/GenBank/DDBJ whole genome shotgun (WGS) entry which is preliminary data.</text>
</comment>
<dbReference type="Gene3D" id="3.40.190.10">
    <property type="entry name" value="Periplasmic binding protein-like II"/>
    <property type="match status" value="2"/>
</dbReference>
<reference evidence="6 7" key="1">
    <citation type="submission" date="2019-09" db="EMBL/GenBank/DDBJ databases">
        <title>Genome sequence of Rhodovastum atsumiense, a diverse member of the Acetobacteraceae family of non-sulfur purple photosynthetic bacteria.</title>
        <authorList>
            <person name="Meyer T."/>
            <person name="Kyndt J."/>
        </authorList>
    </citation>
    <scope>NUCLEOTIDE SEQUENCE [LARGE SCALE GENOMIC DNA]</scope>
    <source>
        <strain evidence="6 7">DSM 21279</strain>
    </source>
</reference>
<keyword evidence="2" id="KW-0805">Transcription regulation</keyword>
<dbReference type="EMBL" id="VWPK01000063">
    <property type="protein sequence ID" value="KAA5608984.1"/>
    <property type="molecule type" value="Genomic_DNA"/>
</dbReference>
<feature type="domain" description="HTH lysR-type" evidence="5">
    <location>
        <begin position="5"/>
        <end position="62"/>
    </location>
</feature>
<keyword evidence="3" id="KW-0238">DNA-binding</keyword>
<evidence type="ECO:0000256" key="4">
    <source>
        <dbReference type="ARBA" id="ARBA00023163"/>
    </source>
</evidence>
<dbReference type="AlphaFoldDB" id="A0A5M6IL76"/>
<organism evidence="6 7">
    <name type="scientific">Rhodovastum atsumiense</name>
    <dbReference type="NCBI Taxonomy" id="504468"/>
    <lineage>
        <taxon>Bacteria</taxon>
        <taxon>Pseudomonadati</taxon>
        <taxon>Pseudomonadota</taxon>
        <taxon>Alphaproteobacteria</taxon>
        <taxon>Acetobacterales</taxon>
        <taxon>Acetobacteraceae</taxon>
        <taxon>Rhodovastum</taxon>
    </lineage>
</organism>
<keyword evidence="7" id="KW-1185">Reference proteome</keyword>
<evidence type="ECO:0000259" key="5">
    <source>
        <dbReference type="PROSITE" id="PS50931"/>
    </source>
</evidence>
<name>A0A5M6IL76_9PROT</name>
<dbReference type="GO" id="GO:0003700">
    <property type="term" value="F:DNA-binding transcription factor activity"/>
    <property type="evidence" value="ECO:0007669"/>
    <property type="project" value="InterPro"/>
</dbReference>
<dbReference type="PRINTS" id="PR00039">
    <property type="entry name" value="HTHLYSR"/>
</dbReference>
<evidence type="ECO:0000313" key="7">
    <source>
        <dbReference type="Proteomes" id="UP000325255"/>
    </source>
</evidence>
<sequence length="299" mass="32540">MTGSFDPILLETFLAVTQTRNFTHAAQRLGLRQSTVSQHIRRLEQQAGRRLFQRDTHSVVLTPDGEAMIGFARSILEANARARHYFGGARLRGHLRFGVSDDFVQTRLPELLRDFVLLHPGVDLALTVGTSALLRGRLDEGELDLVLCKRQLGEDRGELVWRERLAWVGRADLRLSSDPAQPVPLILYAPPSITRSTALETLERAGRPWRIVCTSSSLSGLRAAAFAGLGIAVSALSLIPPELVDLGHALRLPDLGETEFVLLGGQKPLRGPPAALAQALLASGDRLQRPATGGTAPPR</sequence>
<dbReference type="Gene3D" id="1.10.10.10">
    <property type="entry name" value="Winged helix-like DNA-binding domain superfamily/Winged helix DNA-binding domain"/>
    <property type="match status" value="1"/>
</dbReference>
<dbReference type="PANTHER" id="PTHR30579">
    <property type="entry name" value="TRANSCRIPTIONAL REGULATOR"/>
    <property type="match status" value="1"/>
</dbReference>
<dbReference type="FunFam" id="1.10.10.10:FF:000001">
    <property type="entry name" value="LysR family transcriptional regulator"/>
    <property type="match status" value="1"/>
</dbReference>
<keyword evidence="4" id="KW-0804">Transcription</keyword>
<dbReference type="Proteomes" id="UP000325255">
    <property type="component" value="Unassembled WGS sequence"/>
</dbReference>
<comment type="similarity">
    <text evidence="1">Belongs to the LysR transcriptional regulatory family.</text>
</comment>
<dbReference type="GO" id="GO:0003677">
    <property type="term" value="F:DNA binding"/>
    <property type="evidence" value="ECO:0007669"/>
    <property type="project" value="UniProtKB-KW"/>
</dbReference>
<evidence type="ECO:0000256" key="3">
    <source>
        <dbReference type="ARBA" id="ARBA00023125"/>
    </source>
</evidence>
<proteinExistence type="inferred from homology"/>
<dbReference type="InterPro" id="IPR005119">
    <property type="entry name" value="LysR_subst-bd"/>
</dbReference>
<dbReference type="InterPro" id="IPR036390">
    <property type="entry name" value="WH_DNA-bd_sf"/>
</dbReference>
<evidence type="ECO:0000256" key="1">
    <source>
        <dbReference type="ARBA" id="ARBA00009437"/>
    </source>
</evidence>
<dbReference type="OrthoDB" id="9789529at2"/>
<accession>A0A5M6IL76</accession>
<evidence type="ECO:0000313" key="6">
    <source>
        <dbReference type="EMBL" id="KAA5608984.1"/>
    </source>
</evidence>